<sequence length="197" mass="19660">MSHHWAMVRVLMLLFLVELVLTGLALISCLSVESTRDVRALPRPAWLVVILLLPIAGAVAWFLAGRPAPARGPGGSLRRAAAPDDDPEFLRSLGGRDGRERDLFDRWESDLTGPGRDPAAGGGLPGGSAPGAPSPGGSSPGGSSTGGSSTGGSSAGGAFPGGRAGDGPPDAADAADGAAGRPPGNHRDADDGPPPRP</sequence>
<dbReference type="Proteomes" id="UP001589894">
    <property type="component" value="Unassembled WGS sequence"/>
</dbReference>
<evidence type="ECO:0000256" key="1">
    <source>
        <dbReference type="ARBA" id="ARBA00004651"/>
    </source>
</evidence>
<proteinExistence type="predicted"/>
<comment type="subcellular location">
    <subcellularLocation>
        <location evidence="1">Cell membrane</location>
        <topology evidence="1">Multi-pass membrane protein</topology>
    </subcellularLocation>
</comment>
<dbReference type="EMBL" id="JBHLUE010000004">
    <property type="protein sequence ID" value="MFC0564000.1"/>
    <property type="molecule type" value="Genomic_DNA"/>
</dbReference>
<evidence type="ECO:0000259" key="8">
    <source>
        <dbReference type="Pfam" id="PF13396"/>
    </source>
</evidence>
<evidence type="ECO:0000256" key="7">
    <source>
        <dbReference type="SAM" id="Phobius"/>
    </source>
</evidence>
<feature type="compositionally biased region" description="Basic and acidic residues" evidence="6">
    <location>
        <begin position="94"/>
        <end position="109"/>
    </location>
</feature>
<evidence type="ECO:0000313" key="10">
    <source>
        <dbReference type="Proteomes" id="UP001589894"/>
    </source>
</evidence>
<comment type="caution">
    <text evidence="9">The sequence shown here is derived from an EMBL/GenBank/DDBJ whole genome shotgun (WGS) entry which is preliminary data.</text>
</comment>
<feature type="compositionally biased region" description="Low complexity" evidence="6">
    <location>
        <begin position="166"/>
        <end position="183"/>
    </location>
</feature>
<feature type="domain" description="Cardiolipin synthase N-terminal" evidence="8">
    <location>
        <begin position="20"/>
        <end position="66"/>
    </location>
</feature>
<feature type="transmembrane region" description="Helical" evidence="7">
    <location>
        <begin position="45"/>
        <end position="64"/>
    </location>
</feature>
<name>A0ABV6NTB9_9ACTN</name>
<dbReference type="RefSeq" id="WP_377336940.1">
    <property type="nucleotide sequence ID" value="NZ_JBHLUE010000004.1"/>
</dbReference>
<keyword evidence="4 7" id="KW-1133">Transmembrane helix</keyword>
<accession>A0ABV6NTB9</accession>
<keyword evidence="3 7" id="KW-0812">Transmembrane</keyword>
<evidence type="ECO:0000256" key="4">
    <source>
        <dbReference type="ARBA" id="ARBA00022989"/>
    </source>
</evidence>
<keyword evidence="2" id="KW-1003">Cell membrane</keyword>
<evidence type="ECO:0000256" key="2">
    <source>
        <dbReference type="ARBA" id="ARBA00022475"/>
    </source>
</evidence>
<feature type="compositionally biased region" description="Gly residues" evidence="6">
    <location>
        <begin position="120"/>
        <end position="129"/>
    </location>
</feature>
<evidence type="ECO:0000256" key="3">
    <source>
        <dbReference type="ARBA" id="ARBA00022692"/>
    </source>
</evidence>
<feature type="compositionally biased region" description="Gly residues" evidence="6">
    <location>
        <begin position="138"/>
        <end position="165"/>
    </location>
</feature>
<dbReference type="InterPro" id="IPR027379">
    <property type="entry name" value="CLS_N"/>
</dbReference>
<keyword evidence="10" id="KW-1185">Reference proteome</keyword>
<keyword evidence="5 7" id="KW-0472">Membrane</keyword>
<reference evidence="9 10" key="1">
    <citation type="submission" date="2024-09" db="EMBL/GenBank/DDBJ databases">
        <authorList>
            <person name="Sun Q."/>
            <person name="Mori K."/>
        </authorList>
    </citation>
    <scope>NUCLEOTIDE SEQUENCE [LARGE SCALE GENOMIC DNA]</scope>
    <source>
        <strain evidence="9 10">TBRC 2205</strain>
    </source>
</reference>
<dbReference type="Pfam" id="PF13396">
    <property type="entry name" value="PLDc_N"/>
    <property type="match status" value="1"/>
</dbReference>
<evidence type="ECO:0000256" key="5">
    <source>
        <dbReference type="ARBA" id="ARBA00023136"/>
    </source>
</evidence>
<feature type="region of interest" description="Disordered" evidence="6">
    <location>
        <begin position="72"/>
        <end position="197"/>
    </location>
</feature>
<evidence type="ECO:0000313" key="9">
    <source>
        <dbReference type="EMBL" id="MFC0564000.1"/>
    </source>
</evidence>
<gene>
    <name evidence="9" type="ORF">ACFFHU_07445</name>
</gene>
<organism evidence="9 10">
    <name type="scientific">Plantactinospora siamensis</name>
    <dbReference type="NCBI Taxonomy" id="555372"/>
    <lineage>
        <taxon>Bacteria</taxon>
        <taxon>Bacillati</taxon>
        <taxon>Actinomycetota</taxon>
        <taxon>Actinomycetes</taxon>
        <taxon>Micromonosporales</taxon>
        <taxon>Micromonosporaceae</taxon>
        <taxon>Plantactinospora</taxon>
    </lineage>
</organism>
<protein>
    <submittedName>
        <fullName evidence="9">PLD nuclease N-terminal domain-containing protein</fullName>
    </submittedName>
</protein>
<evidence type="ECO:0000256" key="6">
    <source>
        <dbReference type="SAM" id="MobiDB-lite"/>
    </source>
</evidence>